<dbReference type="PANTHER" id="PTHR37953:SF1">
    <property type="entry name" value="UPF0127 PROTEIN MJ1496"/>
    <property type="match status" value="1"/>
</dbReference>
<gene>
    <name evidence="2" type="ORF">BHE75_01823</name>
</gene>
<dbReference type="InterPro" id="IPR003795">
    <property type="entry name" value="DUF192"/>
</dbReference>
<protein>
    <recommendedName>
        <fullName evidence="4">ACR</fullName>
    </recommendedName>
</protein>
<evidence type="ECO:0000313" key="2">
    <source>
        <dbReference type="EMBL" id="OHT19831.1"/>
    </source>
</evidence>
<evidence type="ECO:0000313" key="3">
    <source>
        <dbReference type="Proteomes" id="UP000179467"/>
    </source>
</evidence>
<dbReference type="Pfam" id="PF02643">
    <property type="entry name" value="DUF192"/>
    <property type="match status" value="1"/>
</dbReference>
<reference evidence="2 3" key="1">
    <citation type="submission" date="2016-09" db="EMBL/GenBank/DDBJ databases">
        <title>Metabolic pathway, cell adaptation mechanisms and a novel monoxygenase revealed through proteogenomic-transcription analysis of a Sphingomonas haloaromaticamans strain degrading the fungicide ortho-phenylphenol.</title>
        <authorList>
            <person name="Perruchon C."/>
            <person name="Papadopoulou E.S."/>
            <person name="Rousidou C."/>
            <person name="Vasileiadis S."/>
            <person name="Tanou G."/>
            <person name="Amoutzias G."/>
            <person name="Molassiotis A."/>
            <person name="Karpouzas D.G."/>
        </authorList>
    </citation>
    <scope>NUCLEOTIDE SEQUENCE [LARGE SCALE GENOMIC DNA]</scope>
    <source>
        <strain evidence="2 3">P3</strain>
    </source>
</reference>
<dbReference type="InterPro" id="IPR038695">
    <property type="entry name" value="Saro_0823-like_sf"/>
</dbReference>
<dbReference type="AlphaFoldDB" id="A0A1S1HE76"/>
<evidence type="ECO:0000256" key="1">
    <source>
        <dbReference type="SAM" id="SignalP"/>
    </source>
</evidence>
<proteinExistence type="predicted"/>
<organism evidence="2 3">
    <name type="scientific">Edaphosphingomonas haloaromaticamans</name>
    <dbReference type="NCBI Taxonomy" id="653954"/>
    <lineage>
        <taxon>Bacteria</taxon>
        <taxon>Pseudomonadati</taxon>
        <taxon>Pseudomonadota</taxon>
        <taxon>Alphaproteobacteria</taxon>
        <taxon>Sphingomonadales</taxon>
        <taxon>Rhizorhabdaceae</taxon>
        <taxon>Edaphosphingomonas</taxon>
    </lineage>
</organism>
<feature type="signal peptide" evidence="1">
    <location>
        <begin position="1"/>
        <end position="26"/>
    </location>
</feature>
<evidence type="ECO:0008006" key="4">
    <source>
        <dbReference type="Google" id="ProtNLM"/>
    </source>
</evidence>
<dbReference type="EMBL" id="MIPT01000001">
    <property type="protein sequence ID" value="OHT19831.1"/>
    <property type="molecule type" value="Genomic_DNA"/>
</dbReference>
<dbReference type="Proteomes" id="UP000179467">
    <property type="component" value="Unassembled WGS sequence"/>
</dbReference>
<dbReference type="PANTHER" id="PTHR37953">
    <property type="entry name" value="UPF0127 PROTEIN MJ1496"/>
    <property type="match status" value="1"/>
</dbReference>
<feature type="chain" id="PRO_5010349078" description="ACR" evidence="1">
    <location>
        <begin position="27"/>
        <end position="167"/>
    </location>
</feature>
<comment type="caution">
    <text evidence="2">The sequence shown here is derived from an EMBL/GenBank/DDBJ whole genome shotgun (WGS) entry which is preliminary data.</text>
</comment>
<keyword evidence="3" id="KW-1185">Reference proteome</keyword>
<name>A0A1S1HE76_9SPHN</name>
<accession>A0A1S1HE76</accession>
<keyword evidence="1" id="KW-0732">Signal</keyword>
<sequence>MGAMIRRSLAPVAALMLAISPLAGCAAAKTANAAAQAEDLVPLTIATSSGARSFLVEMARTPAEQERGLMFRTELAADRGMLFPYDPPQPASFWMKNTLIPLDMIFIRRDGTIARIAENTIPESLQPVPSGEPVGAVLEIAGGGAAALGIAVGDKVSWHDPRRKGIR</sequence>
<dbReference type="Gene3D" id="2.60.120.1140">
    <property type="entry name" value="Protein of unknown function DUF192"/>
    <property type="match status" value="1"/>
</dbReference>